<evidence type="ECO:0000256" key="1">
    <source>
        <dbReference type="SAM" id="MobiDB-lite"/>
    </source>
</evidence>
<dbReference type="AlphaFoldDB" id="A0A409VBK2"/>
<organism evidence="2 3">
    <name type="scientific">Gymnopilus dilepis</name>
    <dbReference type="NCBI Taxonomy" id="231916"/>
    <lineage>
        <taxon>Eukaryota</taxon>
        <taxon>Fungi</taxon>
        <taxon>Dikarya</taxon>
        <taxon>Basidiomycota</taxon>
        <taxon>Agaricomycotina</taxon>
        <taxon>Agaricomycetes</taxon>
        <taxon>Agaricomycetidae</taxon>
        <taxon>Agaricales</taxon>
        <taxon>Agaricineae</taxon>
        <taxon>Hymenogastraceae</taxon>
        <taxon>Gymnopilus</taxon>
    </lineage>
</organism>
<name>A0A409VBK2_9AGAR</name>
<comment type="caution">
    <text evidence="2">The sequence shown here is derived from an EMBL/GenBank/DDBJ whole genome shotgun (WGS) entry which is preliminary data.</text>
</comment>
<feature type="region of interest" description="Disordered" evidence="1">
    <location>
        <begin position="1"/>
        <end position="30"/>
    </location>
</feature>
<sequence>MGNTRRPSSQLTHGSEALEQRTKSPAVKYAAHEAGDSGLAHAGSSARQCLEAHYTDEDDISGVIQPLERPGRNP</sequence>
<reference evidence="2 3" key="1">
    <citation type="journal article" date="2018" name="Evol. Lett.">
        <title>Horizontal gene cluster transfer increased hallucinogenic mushroom diversity.</title>
        <authorList>
            <person name="Reynolds H.T."/>
            <person name="Vijayakumar V."/>
            <person name="Gluck-Thaler E."/>
            <person name="Korotkin H.B."/>
            <person name="Matheny P.B."/>
            <person name="Slot J.C."/>
        </authorList>
    </citation>
    <scope>NUCLEOTIDE SEQUENCE [LARGE SCALE GENOMIC DNA]</scope>
    <source>
        <strain evidence="2 3">SRW20</strain>
    </source>
</reference>
<dbReference type="EMBL" id="NHYE01005668">
    <property type="protein sequence ID" value="PPQ64348.1"/>
    <property type="molecule type" value="Genomic_DNA"/>
</dbReference>
<feature type="compositionally biased region" description="Polar residues" evidence="1">
    <location>
        <begin position="1"/>
        <end position="13"/>
    </location>
</feature>
<keyword evidence="3" id="KW-1185">Reference proteome</keyword>
<dbReference type="InParanoid" id="A0A409VBK2"/>
<accession>A0A409VBK2</accession>
<protein>
    <submittedName>
        <fullName evidence="2">Uncharacterized protein</fullName>
    </submittedName>
</protein>
<evidence type="ECO:0000313" key="3">
    <source>
        <dbReference type="Proteomes" id="UP000284706"/>
    </source>
</evidence>
<gene>
    <name evidence="2" type="ORF">CVT26_002231</name>
</gene>
<dbReference type="Proteomes" id="UP000284706">
    <property type="component" value="Unassembled WGS sequence"/>
</dbReference>
<evidence type="ECO:0000313" key="2">
    <source>
        <dbReference type="EMBL" id="PPQ64348.1"/>
    </source>
</evidence>
<proteinExistence type="predicted"/>